<feature type="domain" description="Baseplate J-like central" evidence="2">
    <location>
        <begin position="205"/>
        <end position="276"/>
    </location>
</feature>
<dbReference type="PANTHER" id="PTHR35862">
    <property type="entry name" value="FELS-2 PROPHAGE PROTEIN"/>
    <property type="match status" value="1"/>
</dbReference>
<name>A0A6B8RKD0_9BACL</name>
<dbReference type="InterPro" id="IPR058531">
    <property type="entry name" value="Baseplate_J_M"/>
</dbReference>
<reference evidence="5" key="1">
    <citation type="submission" date="2018-11" db="EMBL/GenBank/DDBJ databases">
        <title>Complete genome sequence of Paenibacillus sp. ML311-T8.</title>
        <authorList>
            <person name="Nam Y.-D."/>
            <person name="Kang J."/>
            <person name="Chung W.-H."/>
            <person name="Park Y.S."/>
        </authorList>
    </citation>
    <scope>NUCLEOTIDE SEQUENCE [LARGE SCALE GENOMIC DNA]</scope>
    <source>
        <strain evidence="5">ML311-T8</strain>
    </source>
</reference>
<dbReference type="InterPro" id="IPR014507">
    <property type="entry name" value="Baseplate_assembly_J_pred"/>
</dbReference>
<dbReference type="PANTHER" id="PTHR35862:SF1">
    <property type="entry name" value="FELS-2 PROPHAGE PROTEIN"/>
    <property type="match status" value="1"/>
</dbReference>
<dbReference type="Proteomes" id="UP000426246">
    <property type="component" value="Chromosome"/>
</dbReference>
<protein>
    <submittedName>
        <fullName evidence="4">Baseplate J/gp47 family protein</fullName>
    </submittedName>
</protein>
<evidence type="ECO:0000259" key="1">
    <source>
        <dbReference type="Pfam" id="PF04865"/>
    </source>
</evidence>
<dbReference type="OrthoDB" id="9793802at2"/>
<dbReference type="InterPro" id="IPR052726">
    <property type="entry name" value="Phage_Baseplate_Hub"/>
</dbReference>
<dbReference type="KEGG" id="ppsc:EHS13_13815"/>
<dbReference type="Pfam" id="PF26078">
    <property type="entry name" value="Baseplate_J_M"/>
    <property type="match status" value="1"/>
</dbReference>
<evidence type="ECO:0000313" key="4">
    <source>
        <dbReference type="EMBL" id="QGQ95876.1"/>
    </source>
</evidence>
<proteinExistence type="predicted"/>
<dbReference type="PIRSF" id="PIRSF020481">
    <property type="entry name" value="BAP"/>
    <property type="match status" value="1"/>
</dbReference>
<organism evidence="4 5">
    <name type="scientific">Paenibacillus psychroresistens</name>
    <dbReference type="NCBI Taxonomy" id="1778678"/>
    <lineage>
        <taxon>Bacteria</taxon>
        <taxon>Bacillati</taxon>
        <taxon>Bacillota</taxon>
        <taxon>Bacilli</taxon>
        <taxon>Bacillales</taxon>
        <taxon>Paenibacillaceae</taxon>
        <taxon>Paenibacillus</taxon>
    </lineage>
</organism>
<dbReference type="InterPro" id="IPR058530">
    <property type="entry name" value="Baseplate_J-like_C"/>
</dbReference>
<dbReference type="Pfam" id="PF04865">
    <property type="entry name" value="Baseplate_J"/>
    <property type="match status" value="1"/>
</dbReference>
<evidence type="ECO:0000259" key="3">
    <source>
        <dbReference type="Pfam" id="PF26079"/>
    </source>
</evidence>
<sequence>MSLTSLPDIQFIDTNPDTIRDSVIAVYEAIAEKKLYPGDPVRLFLLSVSNIIVQQRVLINMTAKQNLLRYALGDVLDHLGSRVQTERIGAQPADVTMRFTLSAPQLTNITVAAGTKVSPDGTLFFSANKSYVIAAGELYTYVVCSCLIDGEEGNGFVPGQINILVDPIAFVASVLNTTISSGGAEIETDDHYRERIYLAPEAFSVAGPTGAYEFWAKAADLKIIDVFVHSPSNGVVEIIPLMEGGALPDSDVLAAVLAKCNDKTIRPLTDQVQVVAPDPVNYVVTGSYHIAFEDASDAANIQIAVTAAVAEYRVWQKSKLGRDINPSELTRRILNAGAKRTTITAPTYTTVDNTEVANDTGATMTYGGVDSA</sequence>
<dbReference type="EMBL" id="CP034235">
    <property type="protein sequence ID" value="QGQ95876.1"/>
    <property type="molecule type" value="Genomic_DNA"/>
</dbReference>
<gene>
    <name evidence="4" type="ORF">EHS13_13815</name>
</gene>
<feature type="domain" description="Baseplate protein J-like barrel" evidence="1">
    <location>
        <begin position="96"/>
        <end position="183"/>
    </location>
</feature>
<dbReference type="InterPro" id="IPR006949">
    <property type="entry name" value="Barrel_Baseplate_J-like"/>
</dbReference>
<evidence type="ECO:0000313" key="5">
    <source>
        <dbReference type="Proteomes" id="UP000426246"/>
    </source>
</evidence>
<evidence type="ECO:0000259" key="2">
    <source>
        <dbReference type="Pfam" id="PF26078"/>
    </source>
</evidence>
<dbReference type="RefSeq" id="WP_155700911.1">
    <property type="nucleotide sequence ID" value="NZ_CP034235.1"/>
</dbReference>
<keyword evidence="5" id="KW-1185">Reference proteome</keyword>
<feature type="domain" description="Baseplate J-like C-terminal" evidence="3">
    <location>
        <begin position="290"/>
        <end position="358"/>
    </location>
</feature>
<dbReference type="AlphaFoldDB" id="A0A6B8RKD0"/>
<accession>A0A6B8RKD0</accession>
<dbReference type="Pfam" id="PF26079">
    <property type="entry name" value="Baseplate_J_C"/>
    <property type="match status" value="1"/>
</dbReference>